<gene>
    <name evidence="3" type="primary">Necator_chrX.g22595</name>
    <name evidence="3" type="ORF">RB195_022432</name>
</gene>
<dbReference type="EMBL" id="JAVFWL010000006">
    <property type="protein sequence ID" value="KAK6761366.1"/>
    <property type="molecule type" value="Genomic_DNA"/>
</dbReference>
<dbReference type="Proteomes" id="UP001303046">
    <property type="component" value="Unassembled WGS sequence"/>
</dbReference>
<dbReference type="Gene3D" id="3.40.50.620">
    <property type="entry name" value="HUPs"/>
    <property type="match status" value="1"/>
</dbReference>
<dbReference type="InterPro" id="IPR014729">
    <property type="entry name" value="Rossmann-like_a/b/a_fold"/>
</dbReference>
<evidence type="ECO:0000256" key="2">
    <source>
        <dbReference type="ARBA" id="ARBA00022694"/>
    </source>
</evidence>
<dbReference type="PANTHER" id="PTHR20882">
    <property type="entry name" value="CYTOPLASMIC TRNA 2-THIOLATION PROTEIN 2"/>
    <property type="match status" value="1"/>
</dbReference>
<accession>A0ABR1EHV3</accession>
<dbReference type="SUPFAM" id="SSF52402">
    <property type="entry name" value="Adenine nucleotide alpha hydrolases-like"/>
    <property type="match status" value="1"/>
</dbReference>
<evidence type="ECO:0000313" key="4">
    <source>
        <dbReference type="Proteomes" id="UP001303046"/>
    </source>
</evidence>
<protein>
    <submittedName>
        <fullName evidence="3">Uncharacterized protein</fullName>
    </submittedName>
</protein>
<keyword evidence="1" id="KW-0963">Cytoplasm</keyword>
<dbReference type="PANTHER" id="PTHR20882:SF14">
    <property type="entry name" value="CYTOPLASMIC TRNA 2-THIOLATION PROTEIN 2"/>
    <property type="match status" value="1"/>
</dbReference>
<name>A0ABR1EHV3_NECAM</name>
<keyword evidence="2" id="KW-0819">tRNA processing</keyword>
<evidence type="ECO:0000313" key="3">
    <source>
        <dbReference type="EMBL" id="KAK6761366.1"/>
    </source>
</evidence>
<reference evidence="3 4" key="1">
    <citation type="submission" date="2023-08" db="EMBL/GenBank/DDBJ databases">
        <title>A Necator americanus chromosomal reference genome.</title>
        <authorList>
            <person name="Ilik V."/>
            <person name="Petrzelkova K.J."/>
            <person name="Pardy F."/>
            <person name="Fuh T."/>
            <person name="Niatou-Singa F.S."/>
            <person name="Gouil Q."/>
            <person name="Baker L."/>
            <person name="Ritchie M.E."/>
            <person name="Jex A.R."/>
            <person name="Gazzola D."/>
            <person name="Li H."/>
            <person name="Toshio Fujiwara R."/>
            <person name="Zhan B."/>
            <person name="Aroian R.V."/>
            <person name="Pafco B."/>
            <person name="Schwarz E.M."/>
        </authorList>
    </citation>
    <scope>NUCLEOTIDE SEQUENCE [LARGE SCALE GENOMIC DNA]</scope>
    <source>
        <strain evidence="3 4">Aroian</strain>
        <tissue evidence="3">Whole animal</tissue>
    </source>
</reference>
<dbReference type="InterPro" id="IPR019407">
    <property type="entry name" value="CTU2"/>
</dbReference>
<proteinExistence type="predicted"/>
<comment type="caution">
    <text evidence="3">The sequence shown here is derived from an EMBL/GenBank/DDBJ whole genome shotgun (WGS) entry which is preliminary data.</text>
</comment>
<evidence type="ECO:0000256" key="1">
    <source>
        <dbReference type="ARBA" id="ARBA00022490"/>
    </source>
</evidence>
<keyword evidence="4" id="KW-1185">Reference proteome</keyword>
<sequence>MDTSDLHVLEEKLPIFRQSLPSTYYVVHLAASLGDIDVADDNACHGLQYLPKLIEFSKAFCAAVHREEAMRILKIRLLQKLSRYTGISKLMVPCNSDELAELTIAQLCLGRGGNISKMTDVVEKTLGGTVFIRPLRDISSAEIEVALRLENMEHCVFLSEKEKRQQRGLYSGCLRTFWLVWEKKVSREPFLLSLGYRERYMR</sequence>
<organism evidence="3 4">
    <name type="scientific">Necator americanus</name>
    <name type="common">Human hookworm</name>
    <dbReference type="NCBI Taxonomy" id="51031"/>
    <lineage>
        <taxon>Eukaryota</taxon>
        <taxon>Metazoa</taxon>
        <taxon>Ecdysozoa</taxon>
        <taxon>Nematoda</taxon>
        <taxon>Chromadorea</taxon>
        <taxon>Rhabditida</taxon>
        <taxon>Rhabditina</taxon>
        <taxon>Rhabditomorpha</taxon>
        <taxon>Strongyloidea</taxon>
        <taxon>Ancylostomatidae</taxon>
        <taxon>Bunostominae</taxon>
        <taxon>Necator</taxon>
    </lineage>
</organism>